<dbReference type="Pfam" id="PF02108">
    <property type="entry name" value="FliH"/>
    <property type="match status" value="1"/>
</dbReference>
<dbReference type="GO" id="GO:0015031">
    <property type="term" value="P:protein transport"/>
    <property type="evidence" value="ECO:0007669"/>
    <property type="project" value="UniProtKB-KW"/>
</dbReference>
<dbReference type="GO" id="GO:0005829">
    <property type="term" value="C:cytosol"/>
    <property type="evidence" value="ECO:0007669"/>
    <property type="project" value="TreeGrafter"/>
</dbReference>
<dbReference type="STRING" id="45076.Lwor_2002"/>
<keyword evidence="9" id="KW-0966">Cell projection</keyword>
<dbReference type="EMBL" id="LNZC01000027">
    <property type="protein sequence ID" value="KTD76777.1"/>
    <property type="molecule type" value="Genomic_DNA"/>
</dbReference>
<evidence type="ECO:0000313" key="10">
    <source>
        <dbReference type="Proteomes" id="UP000054662"/>
    </source>
</evidence>
<organism evidence="9 10">
    <name type="scientific">Legionella worsleiensis</name>
    <dbReference type="NCBI Taxonomy" id="45076"/>
    <lineage>
        <taxon>Bacteria</taxon>
        <taxon>Pseudomonadati</taxon>
        <taxon>Pseudomonadota</taxon>
        <taxon>Gammaproteobacteria</taxon>
        <taxon>Legionellales</taxon>
        <taxon>Legionellaceae</taxon>
        <taxon>Legionella</taxon>
    </lineage>
</organism>
<keyword evidence="7" id="KW-1006">Bacterial flagellum protein export</keyword>
<keyword evidence="5" id="KW-1005">Bacterial flagellum biogenesis</keyword>
<protein>
    <recommendedName>
        <fullName evidence="3">Flagellar assembly protein FliH</fullName>
    </recommendedName>
</protein>
<evidence type="ECO:0000313" key="9">
    <source>
        <dbReference type="EMBL" id="KTD76777.1"/>
    </source>
</evidence>
<comment type="caution">
    <text evidence="9">The sequence shown here is derived from an EMBL/GenBank/DDBJ whole genome shotgun (WGS) entry which is preliminary data.</text>
</comment>
<accession>A0A0W1A668</accession>
<dbReference type="InterPro" id="IPR051472">
    <property type="entry name" value="T3SS_Stator/FliH"/>
</dbReference>
<dbReference type="PANTHER" id="PTHR34982">
    <property type="entry name" value="YOP PROTEINS TRANSLOCATION PROTEIN L"/>
    <property type="match status" value="1"/>
</dbReference>
<keyword evidence="6" id="KW-0653">Protein transport</keyword>
<dbReference type="InterPro" id="IPR018035">
    <property type="entry name" value="Flagellar_FliH/T3SS_HrpE"/>
</dbReference>
<evidence type="ECO:0000256" key="7">
    <source>
        <dbReference type="ARBA" id="ARBA00023225"/>
    </source>
</evidence>
<comment type="function">
    <text evidence="1">Needed for flagellar regrowth and assembly.</text>
</comment>
<reference evidence="9 10" key="1">
    <citation type="submission" date="2015-11" db="EMBL/GenBank/DDBJ databases">
        <title>Genomic analysis of 38 Legionella species identifies large and diverse effector repertoires.</title>
        <authorList>
            <person name="Burstein D."/>
            <person name="Amaro F."/>
            <person name="Zusman T."/>
            <person name="Lifshitz Z."/>
            <person name="Cohen O."/>
            <person name="Gilbert J.A."/>
            <person name="Pupko T."/>
            <person name="Shuman H.A."/>
            <person name="Segal G."/>
        </authorList>
    </citation>
    <scope>NUCLEOTIDE SEQUENCE [LARGE SCALE GENOMIC DNA]</scope>
    <source>
        <strain evidence="9 10">ATCC 49508</strain>
    </source>
</reference>
<dbReference type="RefSeq" id="WP_058493771.1">
    <property type="nucleotide sequence ID" value="NZ_CBCRUR010000004.1"/>
</dbReference>
<keyword evidence="9" id="KW-0969">Cilium</keyword>
<dbReference type="PANTHER" id="PTHR34982:SF1">
    <property type="entry name" value="FLAGELLAR ASSEMBLY PROTEIN FLIH"/>
    <property type="match status" value="1"/>
</dbReference>
<keyword evidence="4" id="KW-0813">Transport</keyword>
<gene>
    <name evidence="9" type="ORF">Lwor_2002</name>
</gene>
<keyword evidence="9" id="KW-0282">Flagellum</keyword>
<evidence type="ECO:0000256" key="3">
    <source>
        <dbReference type="ARBA" id="ARBA00016507"/>
    </source>
</evidence>
<proteinExistence type="inferred from homology"/>
<evidence type="ECO:0000256" key="4">
    <source>
        <dbReference type="ARBA" id="ARBA00022448"/>
    </source>
</evidence>
<keyword evidence="10" id="KW-1185">Reference proteome</keyword>
<name>A0A0W1A668_9GAMM</name>
<dbReference type="OrthoDB" id="8480773at2"/>
<dbReference type="Proteomes" id="UP000054662">
    <property type="component" value="Unassembled WGS sequence"/>
</dbReference>
<evidence type="ECO:0000259" key="8">
    <source>
        <dbReference type="Pfam" id="PF02108"/>
    </source>
</evidence>
<dbReference type="AlphaFoldDB" id="A0A0W1A668"/>
<dbReference type="SUPFAM" id="SSF160527">
    <property type="entry name" value="V-type ATPase subunit E-like"/>
    <property type="match status" value="1"/>
</dbReference>
<comment type="similarity">
    <text evidence="2">Belongs to the FliH family.</text>
</comment>
<evidence type="ECO:0000256" key="5">
    <source>
        <dbReference type="ARBA" id="ARBA00022795"/>
    </source>
</evidence>
<feature type="domain" description="Flagellar assembly protein FliH/Type III secretion system HrpE" evidence="8">
    <location>
        <begin position="74"/>
        <end position="198"/>
    </location>
</feature>
<dbReference type="PATRIC" id="fig|45076.6.peg.2184"/>
<dbReference type="GO" id="GO:0044781">
    <property type="term" value="P:bacterial-type flagellum organization"/>
    <property type="evidence" value="ECO:0007669"/>
    <property type="project" value="UniProtKB-KW"/>
</dbReference>
<evidence type="ECO:0000256" key="2">
    <source>
        <dbReference type="ARBA" id="ARBA00006602"/>
    </source>
</evidence>
<sequence>MAKIIHQALISDETIIIGLKPVLSKQNDLQESEIKPTAREADWEELREQVYQQGFTAGVTEGKLRIEQEMADARKTLENVLSAIPQAIERNRLDLHHEIAEIVLLIAQEYFIEQHQKPDALHQQINQILKHLNTKQNIELQLHPDEIKTIHQLNIKLETAHLNGIRIKAVPDLAPGGCIIKTEHGVFDISLETRLERLKEILMQLKQGRPNAVAD</sequence>
<evidence type="ECO:0000256" key="6">
    <source>
        <dbReference type="ARBA" id="ARBA00022927"/>
    </source>
</evidence>
<evidence type="ECO:0000256" key="1">
    <source>
        <dbReference type="ARBA" id="ARBA00003041"/>
    </source>
</evidence>